<evidence type="ECO:0000313" key="1">
    <source>
        <dbReference type="EMBL" id="QZA78691.1"/>
    </source>
</evidence>
<organism evidence="1 2">
    <name type="scientific">Deefgea tanakiae</name>
    <dbReference type="NCBI Taxonomy" id="2865840"/>
    <lineage>
        <taxon>Bacteria</taxon>
        <taxon>Pseudomonadati</taxon>
        <taxon>Pseudomonadota</taxon>
        <taxon>Betaproteobacteria</taxon>
        <taxon>Neisseriales</taxon>
        <taxon>Chitinibacteraceae</taxon>
        <taxon>Deefgea</taxon>
    </lineage>
</organism>
<accession>A0ABX8Z7X5</accession>
<reference evidence="1 2" key="1">
    <citation type="submission" date="2021-08" db="EMBL/GenBank/DDBJ databases">
        <title>complete genome sequencing of Deefgea sp. D25.</title>
        <authorList>
            <person name="Bae J.-W."/>
            <person name="Gim D.-H."/>
        </authorList>
    </citation>
    <scope>NUCLEOTIDE SEQUENCE [LARGE SCALE GENOMIC DNA]</scope>
    <source>
        <strain evidence="1 2">D25</strain>
    </source>
</reference>
<protein>
    <submittedName>
        <fullName evidence="1">Uncharacterized protein</fullName>
    </submittedName>
</protein>
<dbReference type="Proteomes" id="UP000825679">
    <property type="component" value="Chromosome"/>
</dbReference>
<evidence type="ECO:0000313" key="2">
    <source>
        <dbReference type="Proteomes" id="UP000825679"/>
    </source>
</evidence>
<proteinExistence type="predicted"/>
<name>A0ABX8Z7X5_9NEIS</name>
<sequence>MMSIAFNSSAVINGARQSCAHPTDALWQVQGFNDTARTATIHGVISTAMNALLNFRMTGIAL</sequence>
<gene>
    <name evidence="1" type="ORF">K4H28_04575</name>
</gene>
<keyword evidence="2" id="KW-1185">Reference proteome</keyword>
<dbReference type="RefSeq" id="WP_221007214.1">
    <property type="nucleotide sequence ID" value="NZ_CP081150.1"/>
</dbReference>
<dbReference type="EMBL" id="CP081150">
    <property type="protein sequence ID" value="QZA78691.1"/>
    <property type="molecule type" value="Genomic_DNA"/>
</dbReference>